<dbReference type="Proteomes" id="UP000011115">
    <property type="component" value="Unassembled WGS sequence"/>
</dbReference>
<dbReference type="AlphaFoldDB" id="M1E0K3"/>
<evidence type="ECO:0000259" key="2">
    <source>
        <dbReference type="Pfam" id="PF20167"/>
    </source>
</evidence>
<accession>M1E0K3</accession>
<dbReference type="Pfam" id="PF20167">
    <property type="entry name" value="Transposase_32"/>
    <property type="match status" value="1"/>
</dbReference>
<name>M1E0K3_SOLTU</name>
<evidence type="ECO:0000313" key="4">
    <source>
        <dbReference type="Proteomes" id="UP000011115"/>
    </source>
</evidence>
<dbReference type="EnsemblPlants" id="PGSC0003DMT400097408">
    <property type="protein sequence ID" value="PGSC0003DMT400097408"/>
    <property type="gene ID" value="PGSC0003DMG400046979"/>
</dbReference>
<proteinExistence type="predicted"/>
<organism evidence="3 4">
    <name type="scientific">Solanum tuberosum</name>
    <name type="common">Potato</name>
    <dbReference type="NCBI Taxonomy" id="4113"/>
    <lineage>
        <taxon>Eukaryota</taxon>
        <taxon>Viridiplantae</taxon>
        <taxon>Streptophyta</taxon>
        <taxon>Embryophyta</taxon>
        <taxon>Tracheophyta</taxon>
        <taxon>Spermatophyta</taxon>
        <taxon>Magnoliopsida</taxon>
        <taxon>eudicotyledons</taxon>
        <taxon>Gunneridae</taxon>
        <taxon>Pentapetalae</taxon>
        <taxon>asterids</taxon>
        <taxon>lamiids</taxon>
        <taxon>Solanales</taxon>
        <taxon>Solanaceae</taxon>
        <taxon>Solanoideae</taxon>
        <taxon>Solaneae</taxon>
        <taxon>Solanum</taxon>
    </lineage>
</organism>
<evidence type="ECO:0000256" key="1">
    <source>
        <dbReference type="SAM" id="MobiDB-lite"/>
    </source>
</evidence>
<reference evidence="4" key="1">
    <citation type="journal article" date="2011" name="Nature">
        <title>Genome sequence and analysis of the tuber crop potato.</title>
        <authorList>
            <consortium name="The Potato Genome Sequencing Consortium"/>
        </authorList>
    </citation>
    <scope>NUCLEOTIDE SEQUENCE [LARGE SCALE GENOMIC DNA]</scope>
    <source>
        <strain evidence="4">cv. DM1-3 516 R44</strain>
    </source>
</reference>
<dbReference type="PaxDb" id="4113-PGSC0003DMT400097408"/>
<evidence type="ECO:0000313" key="3">
    <source>
        <dbReference type="EnsemblPlants" id="PGSC0003DMT400097408"/>
    </source>
</evidence>
<dbReference type="Gramene" id="PGSC0003DMT400097408">
    <property type="protein sequence ID" value="PGSC0003DMT400097408"/>
    <property type="gene ID" value="PGSC0003DMG400046979"/>
</dbReference>
<keyword evidence="4" id="KW-1185">Reference proteome</keyword>
<feature type="region of interest" description="Disordered" evidence="1">
    <location>
        <begin position="1"/>
        <end position="26"/>
    </location>
</feature>
<sequence length="240" mass="27591">MAPKAKNVAGSKRSTKGKAFGSGNREPTQKFRKKVVKAYGLLWFDCQREPKYMGDEYVDEVRLQTQIPAMYRTIVKLGLKFILDHSDDCNLTLVREFYANWLTKTQIKHVHIKGNDVRFSARVLNDLLGIPNCDTDEFNRLKETLLYRDIRHTLCEVESTVIWGCSKDTGRHNTLNFVNFNLFARVWLKIVCSVLLPAKHLSEERQPRDDNVMARMFGIAELQLRIGGCSVTDAEMETMA</sequence>
<protein>
    <recommendedName>
        <fullName evidence="2">Putative plant transposon protein domain-containing protein</fullName>
    </recommendedName>
</protein>
<dbReference type="HOGENOM" id="CLU_043094_1_2_1"/>
<dbReference type="InterPro" id="IPR046796">
    <property type="entry name" value="Transposase_32_dom"/>
</dbReference>
<dbReference type="InParanoid" id="M1E0K3"/>
<feature type="domain" description="Putative plant transposon protein" evidence="2">
    <location>
        <begin position="76"/>
        <end position="209"/>
    </location>
</feature>
<reference evidence="3" key="2">
    <citation type="submission" date="2015-06" db="UniProtKB">
        <authorList>
            <consortium name="EnsemblPlants"/>
        </authorList>
    </citation>
    <scope>IDENTIFICATION</scope>
    <source>
        <strain evidence="3">DM1-3 516 R44</strain>
    </source>
</reference>